<evidence type="ECO:0000256" key="2">
    <source>
        <dbReference type="ARBA" id="ARBA00022692"/>
    </source>
</evidence>
<gene>
    <name evidence="5 6" type="primary">psbN</name>
    <name evidence="6" type="ORF">K4A83_15600</name>
</gene>
<proteinExistence type="inferred from homology"/>
<protein>
    <recommendedName>
        <fullName evidence="5">Protein PsbN</fullName>
    </recommendedName>
</protein>
<comment type="similarity">
    <text evidence="5">Belongs to the PsbN family.</text>
</comment>
<dbReference type="PANTHER" id="PTHR35326">
    <property type="entry name" value="PROTEIN PSBN"/>
    <property type="match status" value="1"/>
</dbReference>
<keyword evidence="7" id="KW-1185">Reference proteome</keyword>
<dbReference type="HAMAP" id="MF_00293">
    <property type="entry name" value="PSII_PsbN"/>
    <property type="match status" value="1"/>
</dbReference>
<organism evidence="6 7">
    <name type="scientific">Spirulina subsalsa FACHB-351</name>
    <dbReference type="NCBI Taxonomy" id="234711"/>
    <lineage>
        <taxon>Bacteria</taxon>
        <taxon>Bacillati</taxon>
        <taxon>Cyanobacteriota</taxon>
        <taxon>Cyanophyceae</taxon>
        <taxon>Spirulinales</taxon>
        <taxon>Spirulinaceae</taxon>
        <taxon>Spirulina</taxon>
    </lineage>
</organism>
<comment type="function">
    <text evidence="5">May play a role in photosystem I and II biogenesis.</text>
</comment>
<dbReference type="RefSeq" id="WP_265265547.1">
    <property type="nucleotide sequence ID" value="NZ_JAIHOM010000083.1"/>
</dbReference>
<keyword evidence="5" id="KW-0793">Thylakoid</keyword>
<evidence type="ECO:0000256" key="5">
    <source>
        <dbReference type="HAMAP-Rule" id="MF_00293"/>
    </source>
</evidence>
<reference evidence="6 7" key="1">
    <citation type="submission" date="2021-08" db="EMBL/GenBank/DDBJ databases">
        <title>Draft genome sequence of Spirulina subsalsa with high tolerance to salinity and hype-accumulation of phycocyanin.</title>
        <authorList>
            <person name="Pei H."/>
            <person name="Jiang L."/>
        </authorList>
    </citation>
    <scope>NUCLEOTIDE SEQUENCE [LARGE SCALE GENOMIC DNA]</scope>
    <source>
        <strain evidence="6 7">FACHB-351</strain>
    </source>
</reference>
<evidence type="ECO:0000256" key="3">
    <source>
        <dbReference type="ARBA" id="ARBA00022989"/>
    </source>
</evidence>
<comment type="caution">
    <text evidence="5">Originally thought to be a component of PSII; based on experiments in Synechocystis, N.tabacum and barley, and its absence from PSII in T.elongatus and T.vulcanus, this is probably not true.</text>
</comment>
<dbReference type="Proteomes" id="UP001526426">
    <property type="component" value="Unassembled WGS sequence"/>
</dbReference>
<dbReference type="InterPro" id="IPR003398">
    <property type="entry name" value="PSII_PsbN"/>
</dbReference>
<feature type="transmembrane region" description="Helical" evidence="5">
    <location>
        <begin position="6"/>
        <end position="24"/>
    </location>
</feature>
<dbReference type="EMBL" id="JAIHOM010000083">
    <property type="protein sequence ID" value="MCW6037687.1"/>
    <property type="molecule type" value="Genomic_DNA"/>
</dbReference>
<accession>A0ABT3L843</accession>
<keyword evidence="4 5" id="KW-0472">Membrane</keyword>
<comment type="subcellular location">
    <subcellularLocation>
        <location evidence="5">Cellular thylakoid membrane</location>
        <topology evidence="5">Single-pass membrane protein</topology>
    </subcellularLocation>
    <subcellularLocation>
        <location evidence="1">Membrane</location>
        <topology evidence="1">Single-pass membrane protein</topology>
    </subcellularLocation>
</comment>
<sequence length="43" mass="4608">METATIFVIGLAVLVLAVTGYSIYMSFGAPSAELSDPFEDHED</sequence>
<dbReference type="Pfam" id="PF02468">
    <property type="entry name" value="PsbN"/>
    <property type="match status" value="1"/>
</dbReference>
<dbReference type="PANTHER" id="PTHR35326:SF3">
    <property type="entry name" value="PROTEIN PSBN"/>
    <property type="match status" value="1"/>
</dbReference>
<evidence type="ECO:0000313" key="7">
    <source>
        <dbReference type="Proteomes" id="UP001526426"/>
    </source>
</evidence>
<evidence type="ECO:0000256" key="1">
    <source>
        <dbReference type="ARBA" id="ARBA00004167"/>
    </source>
</evidence>
<keyword evidence="3 5" id="KW-1133">Transmembrane helix</keyword>
<evidence type="ECO:0000313" key="6">
    <source>
        <dbReference type="EMBL" id="MCW6037687.1"/>
    </source>
</evidence>
<name>A0ABT3L843_9CYAN</name>
<evidence type="ECO:0000256" key="4">
    <source>
        <dbReference type="ARBA" id="ARBA00023136"/>
    </source>
</evidence>
<keyword evidence="2 5" id="KW-0812">Transmembrane</keyword>
<comment type="caution">
    <text evidence="6">The sequence shown here is derived from an EMBL/GenBank/DDBJ whole genome shotgun (WGS) entry which is preliminary data.</text>
</comment>